<evidence type="ECO:0000256" key="1">
    <source>
        <dbReference type="SAM" id="SignalP"/>
    </source>
</evidence>
<keyword evidence="1" id="KW-0732">Signal</keyword>
<feature type="signal peptide" evidence="1">
    <location>
        <begin position="1"/>
        <end position="22"/>
    </location>
</feature>
<name>A0A7G9QWY3_9GAMM</name>
<evidence type="ECO:0000313" key="3">
    <source>
        <dbReference type="Proteomes" id="UP000515977"/>
    </source>
</evidence>
<dbReference type="EMBL" id="CP060711">
    <property type="protein sequence ID" value="QNN47858.1"/>
    <property type="molecule type" value="Genomic_DNA"/>
</dbReference>
<reference evidence="2 3" key="1">
    <citation type="submission" date="2020-08" db="EMBL/GenBank/DDBJ databases">
        <title>Genome sequence of Thermomonas brevis KACC 16975T.</title>
        <authorList>
            <person name="Hyun D.-W."/>
            <person name="Bae J.-W."/>
        </authorList>
    </citation>
    <scope>NUCLEOTIDE SEQUENCE [LARGE SCALE GENOMIC DNA]</scope>
    <source>
        <strain evidence="2 3">KACC 16975</strain>
    </source>
</reference>
<dbReference type="PROSITE" id="PS51257">
    <property type="entry name" value="PROKAR_LIPOPROTEIN"/>
    <property type="match status" value="1"/>
</dbReference>
<dbReference type="RefSeq" id="WP_187571602.1">
    <property type="nucleotide sequence ID" value="NZ_CP060711.1"/>
</dbReference>
<accession>A0A7G9QWY3</accession>
<dbReference type="AlphaFoldDB" id="A0A7G9QWY3"/>
<gene>
    <name evidence="2" type="ORF">H9L17_06965</name>
</gene>
<sequence length="183" mass="19503">MNKNLLAASLLAILTLAGCARREEPEPQTPPQAAAPVSEAEVEKLVPKATIAPVNVQIMLSPKAQTLLASKSEKVMVLATYAGDPRATEQAQKMADPQSGMIKLGENKQTLDGAGSVVFQDDVIDKTRLDSIVGEVQLTINVTSAKAAASENLLACPFYWKTLAEASKEHIQIACTTFAEVKE</sequence>
<dbReference type="KEGG" id="tbv:H9L17_06965"/>
<dbReference type="Proteomes" id="UP000515977">
    <property type="component" value="Chromosome"/>
</dbReference>
<proteinExistence type="predicted"/>
<organism evidence="2 3">
    <name type="scientific">Thermomonas brevis</name>
    <dbReference type="NCBI Taxonomy" id="215691"/>
    <lineage>
        <taxon>Bacteria</taxon>
        <taxon>Pseudomonadati</taxon>
        <taxon>Pseudomonadota</taxon>
        <taxon>Gammaproteobacteria</taxon>
        <taxon>Lysobacterales</taxon>
        <taxon>Lysobacteraceae</taxon>
        <taxon>Thermomonas</taxon>
    </lineage>
</organism>
<feature type="chain" id="PRO_5028817520" evidence="1">
    <location>
        <begin position="23"/>
        <end position="183"/>
    </location>
</feature>
<evidence type="ECO:0000313" key="2">
    <source>
        <dbReference type="EMBL" id="QNN47858.1"/>
    </source>
</evidence>
<keyword evidence="3" id="KW-1185">Reference proteome</keyword>
<protein>
    <submittedName>
        <fullName evidence="2">Uncharacterized protein</fullName>
    </submittedName>
</protein>